<dbReference type="GO" id="GO:0016829">
    <property type="term" value="F:lyase activity"/>
    <property type="evidence" value="ECO:0007669"/>
    <property type="project" value="UniProtKB-KW"/>
</dbReference>
<keyword evidence="6" id="KW-1185">Reference proteome</keyword>
<keyword evidence="5" id="KW-0456">Lyase</keyword>
<keyword evidence="2" id="KW-0963">Cytoplasm</keyword>
<evidence type="ECO:0000256" key="1">
    <source>
        <dbReference type="ARBA" id="ARBA00004496"/>
    </source>
</evidence>
<dbReference type="NCBIfam" id="TIGR01608">
    <property type="entry name" value="citD"/>
    <property type="match status" value="1"/>
</dbReference>
<organism evidence="5 6">
    <name type="scientific">Desulfitobacterium chlororespirans DSM 11544</name>
    <dbReference type="NCBI Taxonomy" id="1121395"/>
    <lineage>
        <taxon>Bacteria</taxon>
        <taxon>Bacillati</taxon>
        <taxon>Bacillota</taxon>
        <taxon>Clostridia</taxon>
        <taxon>Eubacteriales</taxon>
        <taxon>Desulfitobacteriaceae</taxon>
        <taxon>Desulfitobacterium</taxon>
    </lineage>
</organism>
<dbReference type="GO" id="GO:0005737">
    <property type="term" value="C:cytoplasm"/>
    <property type="evidence" value="ECO:0007669"/>
    <property type="project" value="UniProtKB-SubCell"/>
</dbReference>
<dbReference type="NCBIfam" id="NF009726">
    <property type="entry name" value="PRK13253.1"/>
    <property type="match status" value="1"/>
</dbReference>
<dbReference type="InterPro" id="IPR006495">
    <property type="entry name" value="CitD"/>
</dbReference>
<dbReference type="AlphaFoldDB" id="A0A1M7UCY6"/>
<keyword evidence="3 4" id="KW-0597">Phosphoprotein</keyword>
<dbReference type="InterPro" id="IPR023439">
    <property type="entry name" value="Mal_deCO2ase/Cit_lyase_ACP"/>
</dbReference>
<gene>
    <name evidence="5" type="ORF">SAMN02745215_03473</name>
</gene>
<proteinExistence type="predicted"/>
<accession>A0A1M7UCY6</accession>
<dbReference type="EMBL" id="FRDN01000011">
    <property type="protein sequence ID" value="SHN80853.1"/>
    <property type="molecule type" value="Genomic_DNA"/>
</dbReference>
<evidence type="ECO:0000313" key="5">
    <source>
        <dbReference type="EMBL" id="SHN80853.1"/>
    </source>
</evidence>
<dbReference type="Proteomes" id="UP000184010">
    <property type="component" value="Unassembled WGS sequence"/>
</dbReference>
<feature type="modified residue" description="O-(phosphoribosyl dephospho-coenzyme A)serine" evidence="4">
    <location>
        <position position="14"/>
    </location>
</feature>
<dbReference type="PIRSF" id="PIRSF002736">
    <property type="entry name" value="Citrt_lyas_gamma"/>
    <property type="match status" value="1"/>
</dbReference>
<evidence type="ECO:0000256" key="4">
    <source>
        <dbReference type="PIRSR" id="PIRSR002736-50"/>
    </source>
</evidence>
<evidence type="ECO:0000313" key="6">
    <source>
        <dbReference type="Proteomes" id="UP000184010"/>
    </source>
</evidence>
<reference evidence="6" key="1">
    <citation type="submission" date="2016-12" db="EMBL/GenBank/DDBJ databases">
        <authorList>
            <person name="Varghese N."/>
            <person name="Submissions S."/>
        </authorList>
    </citation>
    <scope>NUCLEOTIDE SEQUENCE [LARGE SCALE GENOMIC DNA]</scope>
    <source>
        <strain evidence="6">DSM 11544</strain>
    </source>
</reference>
<dbReference type="RefSeq" id="WP_072773781.1">
    <property type="nucleotide sequence ID" value="NZ_FRDN01000011.1"/>
</dbReference>
<evidence type="ECO:0000256" key="2">
    <source>
        <dbReference type="ARBA" id="ARBA00022490"/>
    </source>
</evidence>
<comment type="subcellular location">
    <subcellularLocation>
        <location evidence="1">Cytoplasm</location>
    </subcellularLocation>
</comment>
<sequence length="94" mass="10303">MKISTTAKAGALESNDVLVTVMPNDQGGVQIQLETKRVILKQFGKQIEEVVRDKVAEMGVDNVIVKVQDKGALDYTIRARVQTALERALASEMC</sequence>
<name>A0A1M7UCY6_9FIRM</name>
<evidence type="ECO:0000256" key="3">
    <source>
        <dbReference type="ARBA" id="ARBA00022553"/>
    </source>
</evidence>
<dbReference type="Pfam" id="PF06857">
    <property type="entry name" value="ACP"/>
    <property type="match status" value="1"/>
</dbReference>
<protein>
    <submittedName>
        <fullName evidence="5">Citrate lyase subunit gamma (Acyl carrier protein)</fullName>
    </submittedName>
</protein>
<dbReference type="STRING" id="1121395.SAMN02745215_03473"/>